<accession>A0A0B4D8R7</accession>
<keyword evidence="4" id="KW-1185">Reference proteome</keyword>
<reference evidence="3 4" key="1">
    <citation type="submission" date="2014-12" db="EMBL/GenBank/DDBJ databases">
        <title>Genome sequencing of Chryseobacterium taiwanense TPW19.</title>
        <authorList>
            <person name="Tan P.W."/>
            <person name="Chan K.-G."/>
        </authorList>
    </citation>
    <scope>NUCLEOTIDE SEQUENCE [LARGE SCALE GENOMIC DNA]</scope>
    <source>
        <strain evidence="3 4">TPW19</strain>
    </source>
</reference>
<dbReference type="PANTHER" id="PTHR48081:SF8">
    <property type="entry name" value="ALPHA_BETA HYDROLASE FOLD-3 DOMAIN-CONTAINING PROTEIN-RELATED"/>
    <property type="match status" value="1"/>
</dbReference>
<sequence>MKLNPELIKITEHLQKIQVFDGQNEIDMSRKGYETMAVQLSGKKEAVKTIEEFDIPQKEHKVPIRMYKPSGNQNEKSSAIIYLHGGWFVSGSFETHDAIVRKLANATGSTIVFIDYRLAPEFPFPAGLEDCRSTVEWIIKNAENLNIDKSKIGIIGDSAGGALAASLSTQLGDQLKFQVLIYPATDNKLNTQSWKDYENGPIINKKEGIRAWNWYLPQPEDQANPLAIPILIKNFKHTPPTLVLLAEHDPLKDEGQKLANNMKTFGINVKTVFYKDMVHGFMHMGSLKEAKLATDEIATFVKENLK</sequence>
<dbReference type="InterPro" id="IPR050300">
    <property type="entry name" value="GDXG_lipolytic_enzyme"/>
</dbReference>
<dbReference type="GO" id="GO:0016787">
    <property type="term" value="F:hydrolase activity"/>
    <property type="evidence" value="ECO:0007669"/>
    <property type="project" value="UniProtKB-KW"/>
</dbReference>
<evidence type="ECO:0000259" key="2">
    <source>
        <dbReference type="Pfam" id="PF07859"/>
    </source>
</evidence>
<proteinExistence type="predicted"/>
<evidence type="ECO:0000313" key="3">
    <source>
        <dbReference type="EMBL" id="KIC63091.1"/>
    </source>
</evidence>
<dbReference type="AlphaFoldDB" id="A0A0B4D8R7"/>
<comment type="caution">
    <text evidence="3">The sequence shown here is derived from an EMBL/GenBank/DDBJ whole genome shotgun (WGS) entry which is preliminary data.</text>
</comment>
<evidence type="ECO:0000313" key="4">
    <source>
        <dbReference type="Proteomes" id="UP000031167"/>
    </source>
</evidence>
<gene>
    <name evidence="3" type="ORF">RM51_09685</name>
</gene>
<dbReference type="Gene3D" id="3.40.50.1820">
    <property type="entry name" value="alpha/beta hydrolase"/>
    <property type="match status" value="1"/>
</dbReference>
<dbReference type="Proteomes" id="UP000031167">
    <property type="component" value="Unassembled WGS sequence"/>
</dbReference>
<dbReference type="SUPFAM" id="SSF53474">
    <property type="entry name" value="alpha/beta-Hydrolases"/>
    <property type="match status" value="1"/>
</dbReference>
<name>A0A0B4D8R7_9FLAO</name>
<protein>
    <submittedName>
        <fullName evidence="3">Carboxylesterase</fullName>
    </submittedName>
</protein>
<keyword evidence="1" id="KW-0378">Hydrolase</keyword>
<dbReference type="InterPro" id="IPR029058">
    <property type="entry name" value="AB_hydrolase_fold"/>
</dbReference>
<dbReference type="Pfam" id="PF07859">
    <property type="entry name" value="Abhydrolase_3"/>
    <property type="match status" value="1"/>
</dbReference>
<dbReference type="STRING" id="363331.RM51_09685"/>
<dbReference type="EMBL" id="JWTA01000007">
    <property type="protein sequence ID" value="KIC63091.1"/>
    <property type="molecule type" value="Genomic_DNA"/>
</dbReference>
<dbReference type="OrthoDB" id="9815425at2"/>
<dbReference type="InterPro" id="IPR013094">
    <property type="entry name" value="AB_hydrolase_3"/>
</dbReference>
<evidence type="ECO:0000256" key="1">
    <source>
        <dbReference type="ARBA" id="ARBA00022801"/>
    </source>
</evidence>
<feature type="domain" description="Alpha/beta hydrolase fold-3" evidence="2">
    <location>
        <begin position="80"/>
        <end position="282"/>
    </location>
</feature>
<organism evidence="3 4">
    <name type="scientific">Chryseobacterium taiwanense</name>
    <dbReference type="NCBI Taxonomy" id="363331"/>
    <lineage>
        <taxon>Bacteria</taxon>
        <taxon>Pseudomonadati</taxon>
        <taxon>Bacteroidota</taxon>
        <taxon>Flavobacteriia</taxon>
        <taxon>Flavobacteriales</taxon>
        <taxon>Weeksellaceae</taxon>
        <taxon>Chryseobacterium group</taxon>
        <taxon>Chryseobacterium</taxon>
    </lineage>
</organism>
<dbReference type="PANTHER" id="PTHR48081">
    <property type="entry name" value="AB HYDROLASE SUPERFAMILY PROTEIN C4A8.06C"/>
    <property type="match status" value="1"/>
</dbReference>